<dbReference type="InterPro" id="IPR009057">
    <property type="entry name" value="Homeodomain-like_sf"/>
</dbReference>
<keyword evidence="3" id="KW-0804">Transcription</keyword>
<evidence type="ECO:0000259" key="5">
    <source>
        <dbReference type="PROSITE" id="PS50977"/>
    </source>
</evidence>
<organism evidence="6 7">
    <name type="scientific">Nonomuraea monospora</name>
    <dbReference type="NCBI Taxonomy" id="568818"/>
    <lineage>
        <taxon>Bacteria</taxon>
        <taxon>Bacillati</taxon>
        <taxon>Actinomycetota</taxon>
        <taxon>Actinomycetes</taxon>
        <taxon>Streptosporangiales</taxon>
        <taxon>Streptosporangiaceae</taxon>
        <taxon>Nonomuraea</taxon>
    </lineage>
</organism>
<dbReference type="PANTHER" id="PTHR30055:SF234">
    <property type="entry name" value="HTH-TYPE TRANSCRIPTIONAL REGULATOR BETI"/>
    <property type="match status" value="1"/>
</dbReference>
<dbReference type="InterPro" id="IPR001647">
    <property type="entry name" value="HTH_TetR"/>
</dbReference>
<dbReference type="InterPro" id="IPR050109">
    <property type="entry name" value="HTH-type_TetR-like_transc_reg"/>
</dbReference>
<dbReference type="PANTHER" id="PTHR30055">
    <property type="entry name" value="HTH-TYPE TRANSCRIPTIONAL REGULATOR RUTR"/>
    <property type="match status" value="1"/>
</dbReference>
<feature type="domain" description="HTH tetR-type" evidence="5">
    <location>
        <begin position="16"/>
        <end position="76"/>
    </location>
</feature>
<evidence type="ECO:0000256" key="2">
    <source>
        <dbReference type="ARBA" id="ARBA00023125"/>
    </source>
</evidence>
<keyword evidence="7" id="KW-1185">Reference proteome</keyword>
<evidence type="ECO:0000313" key="6">
    <source>
        <dbReference type="EMBL" id="GAA2206241.1"/>
    </source>
</evidence>
<dbReference type="Gene3D" id="1.10.10.60">
    <property type="entry name" value="Homeodomain-like"/>
    <property type="match status" value="1"/>
</dbReference>
<protein>
    <submittedName>
        <fullName evidence="6">TetR/AcrR family transcriptional regulator</fullName>
    </submittedName>
</protein>
<dbReference type="Proteomes" id="UP001499843">
    <property type="component" value="Unassembled WGS sequence"/>
</dbReference>
<dbReference type="SUPFAM" id="SSF46689">
    <property type="entry name" value="Homeodomain-like"/>
    <property type="match status" value="1"/>
</dbReference>
<dbReference type="PRINTS" id="PR00455">
    <property type="entry name" value="HTHTETR"/>
</dbReference>
<dbReference type="RefSeq" id="WP_344472280.1">
    <property type="nucleotide sequence ID" value="NZ_BAAAQX010000003.1"/>
</dbReference>
<dbReference type="Pfam" id="PF00440">
    <property type="entry name" value="TetR_N"/>
    <property type="match status" value="1"/>
</dbReference>
<reference evidence="6 7" key="1">
    <citation type="journal article" date="2019" name="Int. J. Syst. Evol. Microbiol.">
        <title>The Global Catalogue of Microorganisms (GCM) 10K type strain sequencing project: providing services to taxonomists for standard genome sequencing and annotation.</title>
        <authorList>
            <consortium name="The Broad Institute Genomics Platform"/>
            <consortium name="The Broad Institute Genome Sequencing Center for Infectious Disease"/>
            <person name="Wu L."/>
            <person name="Ma J."/>
        </authorList>
    </citation>
    <scope>NUCLEOTIDE SEQUENCE [LARGE SCALE GENOMIC DNA]</scope>
    <source>
        <strain evidence="6 7">JCM 16114</strain>
    </source>
</reference>
<dbReference type="Gene3D" id="1.10.357.10">
    <property type="entry name" value="Tetracycline Repressor, domain 2"/>
    <property type="match status" value="1"/>
</dbReference>
<feature type="DNA-binding region" description="H-T-H motif" evidence="4">
    <location>
        <begin position="39"/>
        <end position="58"/>
    </location>
</feature>
<evidence type="ECO:0000313" key="7">
    <source>
        <dbReference type="Proteomes" id="UP001499843"/>
    </source>
</evidence>
<proteinExistence type="predicted"/>
<evidence type="ECO:0000256" key="4">
    <source>
        <dbReference type="PROSITE-ProRule" id="PRU00335"/>
    </source>
</evidence>
<comment type="caution">
    <text evidence="6">The sequence shown here is derived from an EMBL/GenBank/DDBJ whole genome shotgun (WGS) entry which is preliminary data.</text>
</comment>
<sequence>MSQPTPPPTRRDRKKQQTRQAIGEAAMRLFLARGFDAVTIADIAREADVAVQTVFNHFPSKEDLFFQERDGYVSLPGTAVRTRAADETVAQALARGYLRLLGDYDVAGLLVHSIDYQRTLDASPALRGRELELRQERESLLATALAEEAPPLSEGLRPELMAAFASAVDRVLDAEIRRRLLAGETAAEIQKSVEPMVVELFGVAEAACRSVRGSA</sequence>
<evidence type="ECO:0000256" key="3">
    <source>
        <dbReference type="ARBA" id="ARBA00023163"/>
    </source>
</evidence>
<accession>A0ABN3CAQ6</accession>
<dbReference type="PROSITE" id="PS50977">
    <property type="entry name" value="HTH_TETR_2"/>
    <property type="match status" value="1"/>
</dbReference>
<gene>
    <name evidence="6" type="ORF">GCM10009850_016990</name>
</gene>
<keyword evidence="2 4" id="KW-0238">DNA-binding</keyword>
<keyword evidence="1" id="KW-0805">Transcription regulation</keyword>
<evidence type="ECO:0000256" key="1">
    <source>
        <dbReference type="ARBA" id="ARBA00023015"/>
    </source>
</evidence>
<name>A0ABN3CAQ6_9ACTN</name>
<dbReference type="EMBL" id="BAAAQX010000003">
    <property type="protein sequence ID" value="GAA2206241.1"/>
    <property type="molecule type" value="Genomic_DNA"/>
</dbReference>